<keyword evidence="7 12" id="KW-0418">Kinase</keyword>
<evidence type="ECO:0000313" key="14">
    <source>
        <dbReference type="EMBL" id="MBO1358256.1"/>
    </source>
</evidence>
<protein>
    <recommendedName>
        <fullName evidence="3 12">Ribokinase</fullName>
        <shortName evidence="12">RK</shortName>
        <ecNumber evidence="2 12">2.7.1.15</ecNumber>
    </recommendedName>
</protein>
<dbReference type="InterPro" id="IPR011877">
    <property type="entry name" value="Ribokinase"/>
</dbReference>
<comment type="similarity">
    <text evidence="12">Belongs to the carbohydrate kinase PfkB family. Ribokinase subfamily.</text>
</comment>
<evidence type="ECO:0000256" key="9">
    <source>
        <dbReference type="ARBA" id="ARBA00022842"/>
    </source>
</evidence>
<keyword evidence="6 12" id="KW-0547">Nucleotide-binding</keyword>
<keyword evidence="4 12" id="KW-0808">Transferase</keyword>
<keyword evidence="11 12" id="KW-0119">Carbohydrate metabolism</keyword>
<comment type="pathway">
    <text evidence="12">Carbohydrate metabolism; D-ribose degradation; D-ribose 5-phosphate from beta-D-ribopyranose: step 2/2.</text>
</comment>
<feature type="binding site" evidence="12">
    <location>
        <begin position="261"/>
        <end position="262"/>
    </location>
    <ligand>
        <name>ATP</name>
        <dbReference type="ChEBI" id="CHEBI:30616"/>
    </ligand>
</feature>
<evidence type="ECO:0000313" key="15">
    <source>
        <dbReference type="Proteomes" id="UP000664771"/>
    </source>
</evidence>
<feature type="binding site" evidence="12">
    <location>
        <position position="194"/>
    </location>
    <ligand>
        <name>ATP</name>
        <dbReference type="ChEBI" id="CHEBI:30616"/>
    </ligand>
</feature>
<organism evidence="14 15">
    <name type="scientific">Acetobacter sacchari</name>
    <dbReference type="NCBI Taxonomy" id="2661687"/>
    <lineage>
        <taxon>Bacteria</taxon>
        <taxon>Pseudomonadati</taxon>
        <taxon>Pseudomonadota</taxon>
        <taxon>Alphaproteobacteria</taxon>
        <taxon>Acetobacterales</taxon>
        <taxon>Acetobacteraceae</taxon>
        <taxon>Acetobacter</taxon>
    </lineage>
</organism>
<dbReference type="PANTHER" id="PTHR10584">
    <property type="entry name" value="SUGAR KINASE"/>
    <property type="match status" value="1"/>
</dbReference>
<name>A0ABS3LQS2_9PROT</name>
<keyword evidence="10 12" id="KW-0630">Potassium</keyword>
<comment type="catalytic activity">
    <reaction evidence="12">
        <text>D-ribose + ATP = D-ribose 5-phosphate + ADP + H(+)</text>
        <dbReference type="Rhea" id="RHEA:13697"/>
        <dbReference type="ChEBI" id="CHEBI:15378"/>
        <dbReference type="ChEBI" id="CHEBI:30616"/>
        <dbReference type="ChEBI" id="CHEBI:47013"/>
        <dbReference type="ChEBI" id="CHEBI:78346"/>
        <dbReference type="ChEBI" id="CHEBI:456216"/>
        <dbReference type="EC" id="2.7.1.15"/>
    </reaction>
</comment>
<keyword evidence="12" id="KW-0963">Cytoplasm</keyword>
<comment type="caution">
    <text evidence="12">Lacks conserved residue(s) required for the propagation of feature annotation.</text>
</comment>
<dbReference type="Gene3D" id="3.40.1190.20">
    <property type="match status" value="1"/>
</dbReference>
<evidence type="ECO:0000256" key="12">
    <source>
        <dbReference type="HAMAP-Rule" id="MF_01987"/>
    </source>
</evidence>
<evidence type="ECO:0000256" key="10">
    <source>
        <dbReference type="ARBA" id="ARBA00022958"/>
    </source>
</evidence>
<dbReference type="InterPro" id="IPR029056">
    <property type="entry name" value="Ribokinase-like"/>
</dbReference>
<comment type="subcellular location">
    <subcellularLocation>
        <location evidence="12">Cytoplasm</location>
    </subcellularLocation>
</comment>
<comment type="caution">
    <text evidence="14">The sequence shown here is derived from an EMBL/GenBank/DDBJ whole genome shotgun (WGS) entry which is preliminary data.</text>
</comment>
<feature type="binding site" evidence="12">
    <location>
        <position position="256"/>
    </location>
    <ligand>
        <name>K(+)</name>
        <dbReference type="ChEBI" id="CHEBI:29103"/>
    </ligand>
</feature>
<comment type="activity regulation">
    <text evidence="12">Activated by a monovalent cation that binds near, but not in, the active site. The most likely occupant of the site in vivo is potassium. Ion binding induces a conformational change that may alter substrate affinity.</text>
</comment>
<dbReference type="PANTHER" id="PTHR10584:SF166">
    <property type="entry name" value="RIBOKINASE"/>
    <property type="match status" value="1"/>
</dbReference>
<evidence type="ECO:0000259" key="13">
    <source>
        <dbReference type="Pfam" id="PF00294"/>
    </source>
</evidence>
<evidence type="ECO:0000256" key="2">
    <source>
        <dbReference type="ARBA" id="ARBA00012035"/>
    </source>
</evidence>
<evidence type="ECO:0000256" key="6">
    <source>
        <dbReference type="ARBA" id="ARBA00022741"/>
    </source>
</evidence>
<gene>
    <name evidence="12" type="primary">rbsK</name>
    <name evidence="14" type="ORF">J2D73_00390</name>
</gene>
<dbReference type="CDD" id="cd01174">
    <property type="entry name" value="ribokinase"/>
    <property type="match status" value="1"/>
</dbReference>
<dbReference type="PRINTS" id="PR00990">
    <property type="entry name" value="RIBOKINASE"/>
</dbReference>
<keyword evidence="5 12" id="KW-0479">Metal-binding</keyword>
<feature type="binding site" evidence="12">
    <location>
        <position position="262"/>
    </location>
    <ligand>
        <name>substrate</name>
    </ligand>
</feature>
<feature type="binding site" evidence="12">
    <location>
        <position position="258"/>
    </location>
    <ligand>
        <name>K(+)</name>
        <dbReference type="ChEBI" id="CHEBI:29103"/>
    </ligand>
</feature>
<dbReference type="SUPFAM" id="SSF53613">
    <property type="entry name" value="Ribokinase-like"/>
    <property type="match status" value="1"/>
</dbReference>
<keyword evidence="8 12" id="KW-0067">ATP-binding</keyword>
<comment type="function">
    <text evidence="12">Catalyzes the phosphorylation of ribose at O-5 in a reaction requiring ATP and magnesium. The resulting D-ribose-5-phosphate can then be used either for sythesis of nucleotides, histidine, and tryptophan, or as a component of the pentose phosphate pathway.</text>
</comment>
<evidence type="ECO:0000256" key="4">
    <source>
        <dbReference type="ARBA" id="ARBA00022679"/>
    </source>
</evidence>
<evidence type="ECO:0000256" key="11">
    <source>
        <dbReference type="ARBA" id="ARBA00023277"/>
    </source>
</evidence>
<dbReference type="PROSITE" id="PS00584">
    <property type="entry name" value="PFKB_KINASES_2"/>
    <property type="match status" value="1"/>
</dbReference>
<feature type="active site" description="Proton acceptor" evidence="12">
    <location>
        <position position="262"/>
    </location>
</feature>
<feature type="binding site" evidence="12">
    <location>
        <begin position="15"/>
        <end position="17"/>
    </location>
    <ligand>
        <name>substrate</name>
    </ligand>
</feature>
<evidence type="ECO:0000256" key="5">
    <source>
        <dbReference type="ARBA" id="ARBA00022723"/>
    </source>
</evidence>
<dbReference type="EC" id="2.7.1.15" evidence="2 12"/>
<accession>A0ABS3LQS2</accession>
<dbReference type="EMBL" id="JAFVMF010000001">
    <property type="protein sequence ID" value="MBO1358256.1"/>
    <property type="molecule type" value="Genomic_DNA"/>
</dbReference>
<sequence length="315" mass="32027">MTATKPLVLSFGSVNIDVTAKMARLPRPGETVLADGYAIGLGGKGGNQAAAAGRLAGALGLRAALAGRIGNDAFGQQARRELERFGVDLSALREDEGAPTGVALIGVDHNGENAISVAGGANMRIDASDIDLAAALFDAAAVLLLQLEIPMDAVVAAAERVRRTGGLVVLDPAPAPAHELPERLWTLIDVVTPNETETQVLTGVTPDSPESAQQAARTLLERGARAAIVKMGARGVWWQDGNAGGFIPAFPVVAIDSVAAGDCFNAGLAVSLAQGRALADAVRVAAACGALATTRSGAADAAPTWGEVEDLMSRS</sequence>
<comment type="similarity">
    <text evidence="1">Belongs to the carbohydrate kinase pfkB family.</text>
</comment>
<dbReference type="InterPro" id="IPR011611">
    <property type="entry name" value="PfkB_dom"/>
</dbReference>
<dbReference type="RefSeq" id="WP_207878341.1">
    <property type="nucleotide sequence ID" value="NZ_JAFVMF010000001.1"/>
</dbReference>
<keyword evidence="15" id="KW-1185">Reference proteome</keyword>
<feature type="binding site" evidence="12">
    <location>
        <begin position="230"/>
        <end position="235"/>
    </location>
    <ligand>
        <name>ATP</name>
        <dbReference type="ChEBI" id="CHEBI:30616"/>
    </ligand>
</feature>
<dbReference type="Pfam" id="PF00294">
    <property type="entry name" value="PfkB"/>
    <property type="match status" value="1"/>
</dbReference>
<evidence type="ECO:0000256" key="8">
    <source>
        <dbReference type="ARBA" id="ARBA00022840"/>
    </source>
</evidence>
<feature type="binding site" evidence="12">
    <location>
        <position position="297"/>
    </location>
    <ligand>
        <name>K(+)</name>
        <dbReference type="ChEBI" id="CHEBI:29103"/>
    </ligand>
</feature>
<evidence type="ECO:0000256" key="1">
    <source>
        <dbReference type="ARBA" id="ARBA00005380"/>
    </source>
</evidence>
<comment type="cofactor">
    <cofactor evidence="12">
        <name>Mg(2+)</name>
        <dbReference type="ChEBI" id="CHEBI:18420"/>
    </cofactor>
    <text evidence="12">Requires a divalent cation, most likely magnesium in vivo, as an electrophilic catalyst to aid phosphoryl group transfer. It is the chelate of the metal and the nucleotide that is the actual substrate.</text>
</comment>
<feature type="domain" description="Carbohydrate kinase PfkB" evidence="13">
    <location>
        <begin position="7"/>
        <end position="304"/>
    </location>
</feature>
<evidence type="ECO:0000256" key="3">
    <source>
        <dbReference type="ARBA" id="ARBA00016943"/>
    </source>
</evidence>
<reference evidence="14 15" key="1">
    <citation type="submission" date="2021-03" db="EMBL/GenBank/DDBJ databases">
        <title>The complete genome sequence of Acetobacter sacchari TBRC 11175.</title>
        <authorList>
            <person name="Charoenyingcharoen P."/>
            <person name="Yukphan P."/>
        </authorList>
    </citation>
    <scope>NUCLEOTIDE SEQUENCE [LARGE SCALE GENOMIC DNA]</scope>
    <source>
        <strain evidence="14 15">TBRC 11175</strain>
    </source>
</reference>
<comment type="subunit">
    <text evidence="12">Homodimer.</text>
</comment>
<feature type="binding site" evidence="12">
    <location>
        <begin position="43"/>
        <end position="47"/>
    </location>
    <ligand>
        <name>substrate</name>
    </ligand>
</feature>
<dbReference type="InterPro" id="IPR002139">
    <property type="entry name" value="Ribo/fructo_kinase"/>
</dbReference>
<feature type="binding site" evidence="12">
    <location>
        <position position="292"/>
    </location>
    <ligand>
        <name>K(+)</name>
        <dbReference type="ChEBI" id="CHEBI:29103"/>
    </ligand>
</feature>
<feature type="binding site" evidence="12">
    <location>
        <position position="148"/>
    </location>
    <ligand>
        <name>substrate</name>
    </ligand>
</feature>
<dbReference type="InterPro" id="IPR002173">
    <property type="entry name" value="Carboh/pur_kinase_PfkB_CS"/>
</dbReference>
<keyword evidence="9 12" id="KW-0460">Magnesium</keyword>
<dbReference type="Proteomes" id="UP000664771">
    <property type="component" value="Unassembled WGS sequence"/>
</dbReference>
<feature type="binding site" evidence="12">
    <location>
        <position position="295"/>
    </location>
    <ligand>
        <name>K(+)</name>
        <dbReference type="ChEBI" id="CHEBI:29103"/>
    </ligand>
</feature>
<evidence type="ECO:0000256" key="7">
    <source>
        <dbReference type="ARBA" id="ARBA00022777"/>
    </source>
</evidence>
<proteinExistence type="inferred from homology"/>
<dbReference type="HAMAP" id="MF_01987">
    <property type="entry name" value="Ribokinase"/>
    <property type="match status" value="1"/>
</dbReference>